<dbReference type="Proteomes" id="UP000005744">
    <property type="component" value="Unassembled WGS sequence"/>
</dbReference>
<reference evidence="1 2" key="1">
    <citation type="submission" date="2011-11" db="EMBL/GenBank/DDBJ databases">
        <title>Improved High-Quality Draft sequence of Beggiatoa alba B18lD.</title>
        <authorList>
            <consortium name="US DOE Joint Genome Institute"/>
            <person name="Lucas S."/>
            <person name="Han J."/>
            <person name="Lapidus A."/>
            <person name="Cheng J.-F."/>
            <person name="Goodwin L."/>
            <person name="Pitluck S."/>
            <person name="Peters L."/>
            <person name="Mikhailova N."/>
            <person name="Held B."/>
            <person name="Detter J.C."/>
            <person name="Han C."/>
            <person name="Tapia R."/>
            <person name="Land M."/>
            <person name="Hauser L."/>
            <person name="Kyrpides N."/>
            <person name="Ivanova N."/>
            <person name="Pagani I."/>
            <person name="Samuel K."/>
            <person name="Teske A."/>
            <person name="Mueller J."/>
            <person name="Woyke T."/>
        </authorList>
    </citation>
    <scope>NUCLEOTIDE SEQUENCE [LARGE SCALE GENOMIC DNA]</scope>
    <source>
        <strain evidence="1 2">B18LD</strain>
    </source>
</reference>
<name>I3CGP1_9GAMM</name>
<accession>I3CGP1</accession>
<evidence type="ECO:0000313" key="1">
    <source>
        <dbReference type="EMBL" id="EIJ42784.1"/>
    </source>
</evidence>
<organism evidence="1 2">
    <name type="scientific">Beggiatoa alba B18LD</name>
    <dbReference type="NCBI Taxonomy" id="395493"/>
    <lineage>
        <taxon>Bacteria</taxon>
        <taxon>Pseudomonadati</taxon>
        <taxon>Pseudomonadota</taxon>
        <taxon>Gammaproteobacteria</taxon>
        <taxon>Thiotrichales</taxon>
        <taxon>Thiotrichaceae</taxon>
        <taxon>Beggiatoa</taxon>
    </lineage>
</organism>
<dbReference type="OrthoDB" id="330810at2"/>
<dbReference type="STRING" id="395493.BegalDRAFT_1912"/>
<protein>
    <submittedName>
        <fullName evidence="1">Uncharacterized protein</fullName>
    </submittedName>
</protein>
<dbReference type="AlphaFoldDB" id="I3CGP1"/>
<dbReference type="EMBL" id="JH600070">
    <property type="protein sequence ID" value="EIJ42784.1"/>
    <property type="molecule type" value="Genomic_DNA"/>
</dbReference>
<keyword evidence="2" id="KW-1185">Reference proteome</keyword>
<evidence type="ECO:0000313" key="2">
    <source>
        <dbReference type="Proteomes" id="UP000005744"/>
    </source>
</evidence>
<dbReference type="RefSeq" id="WP_002686034.1">
    <property type="nucleotide sequence ID" value="NZ_JH600070.1"/>
</dbReference>
<sequence>MKLTPHYTAGFVGWWELLAVDEQTAIHQVLIQLLNPETLVTLPLQRAQTEQAQMGELHIMYGDYTYNILYAIDLAQSYLVLVGGIKKPISTVQ</sequence>
<proteinExistence type="predicted"/>
<dbReference type="HOGENOM" id="CLU_2393867_0_0_6"/>
<gene>
    <name evidence="1" type="ORF">BegalDRAFT_1912</name>
</gene>